<dbReference type="Proteomes" id="UP000550787">
    <property type="component" value="Unassembled WGS sequence"/>
</dbReference>
<comment type="caution">
    <text evidence="2">The sequence shown here is derived from an EMBL/GenBank/DDBJ whole genome shotgun (WGS) entry which is preliminary data.</text>
</comment>
<keyword evidence="1" id="KW-0472">Membrane</keyword>
<keyword evidence="1" id="KW-1133">Transmembrane helix</keyword>
<reference evidence="2 3" key="1">
    <citation type="submission" date="2020-04" db="EMBL/GenBank/DDBJ databases">
        <title>Description of novel Gluconacetobacter.</title>
        <authorList>
            <person name="Sombolestani A."/>
        </authorList>
    </citation>
    <scope>NUCLEOTIDE SEQUENCE [LARGE SCALE GENOMIC DNA]</scope>
    <source>
        <strain evidence="2 3">LMG 7603</strain>
    </source>
</reference>
<evidence type="ECO:0000256" key="1">
    <source>
        <dbReference type="SAM" id="Phobius"/>
    </source>
</evidence>
<protein>
    <submittedName>
        <fullName evidence="2">Uncharacterized protein</fullName>
    </submittedName>
</protein>
<accession>A0A7W4I841</accession>
<keyword evidence="1" id="KW-0812">Transmembrane</keyword>
<evidence type="ECO:0000313" key="3">
    <source>
        <dbReference type="Proteomes" id="UP000550787"/>
    </source>
</evidence>
<gene>
    <name evidence="2" type="ORF">HLH33_17210</name>
</gene>
<dbReference type="RefSeq" id="WP_183116482.1">
    <property type="nucleotide sequence ID" value="NZ_JABEQG010000053.1"/>
</dbReference>
<dbReference type="EMBL" id="JABEQG010000053">
    <property type="protein sequence ID" value="MBB2158012.1"/>
    <property type="molecule type" value="Genomic_DNA"/>
</dbReference>
<dbReference type="AlphaFoldDB" id="A0A7W4I841"/>
<sequence>MTDKQTPGPGWVRHAVVGALSGAVGSVVTLFCLSGNLAPHLPRAVVVAQPSAETTAEIAEKAQAKLADRMANAIVEGIKHD</sequence>
<evidence type="ECO:0000313" key="2">
    <source>
        <dbReference type="EMBL" id="MBB2158012.1"/>
    </source>
</evidence>
<organism evidence="2 3">
    <name type="scientific">Gluconacetobacter diazotrophicus</name>
    <name type="common">Acetobacter diazotrophicus</name>
    <dbReference type="NCBI Taxonomy" id="33996"/>
    <lineage>
        <taxon>Bacteria</taxon>
        <taxon>Pseudomonadati</taxon>
        <taxon>Pseudomonadota</taxon>
        <taxon>Alphaproteobacteria</taxon>
        <taxon>Acetobacterales</taxon>
        <taxon>Acetobacteraceae</taxon>
        <taxon>Gluconacetobacter</taxon>
    </lineage>
</organism>
<feature type="transmembrane region" description="Helical" evidence="1">
    <location>
        <begin position="12"/>
        <end position="33"/>
    </location>
</feature>
<name>A0A7W4I841_GLUDI</name>
<proteinExistence type="predicted"/>